<dbReference type="Proteomes" id="UP001652583">
    <property type="component" value="Chromosome A2"/>
</dbReference>
<feature type="signal peptide" evidence="14">
    <location>
        <begin position="1"/>
        <end position="19"/>
    </location>
</feature>
<feature type="disulfide bond" evidence="12">
    <location>
        <begin position="477"/>
        <end position="486"/>
    </location>
</feature>
<evidence type="ECO:0000256" key="14">
    <source>
        <dbReference type="SAM" id="SignalP"/>
    </source>
</evidence>
<feature type="disulfide bond" evidence="12">
    <location>
        <begin position="882"/>
        <end position="891"/>
    </location>
</feature>
<dbReference type="RefSeq" id="XP_026927466.2">
    <property type="nucleotide sequence ID" value="XM_027071665.2"/>
</dbReference>
<feature type="domain" description="Laminin EGF-like" evidence="15">
    <location>
        <begin position="907"/>
        <end position="954"/>
    </location>
</feature>
<keyword evidence="8 13" id="KW-0175">Coiled coil</keyword>
<proteinExistence type="predicted"/>
<feature type="domain" description="Laminin EGF-like" evidence="15">
    <location>
        <begin position="861"/>
        <end position="906"/>
    </location>
</feature>
<feature type="disulfide bond" evidence="12">
    <location>
        <begin position="1126"/>
        <end position="1143"/>
    </location>
</feature>
<evidence type="ECO:0000256" key="2">
    <source>
        <dbReference type="ARBA" id="ARBA00022525"/>
    </source>
</evidence>
<feature type="domain" description="Laminin EGF-like" evidence="15">
    <location>
        <begin position="1066"/>
        <end position="1123"/>
    </location>
</feature>
<feature type="domain" description="Laminin EGF-like" evidence="15">
    <location>
        <begin position="265"/>
        <end position="331"/>
    </location>
</feature>
<evidence type="ECO:0000256" key="13">
    <source>
        <dbReference type="SAM" id="Coils"/>
    </source>
</evidence>
<keyword evidence="2" id="KW-0964">Secreted</keyword>
<dbReference type="PROSITE" id="PS51116">
    <property type="entry name" value="LAMININ_IVB"/>
    <property type="match status" value="1"/>
</dbReference>
<dbReference type="SMART" id="SM00180">
    <property type="entry name" value="EGF_Lam"/>
    <property type="match status" value="13"/>
</dbReference>
<keyword evidence="4 14" id="KW-0732">Signal</keyword>
<accession>A0A6J2ACB4</accession>
<name>A0A6J2ACB4_ACIJB</name>
<evidence type="ECO:0000259" key="15">
    <source>
        <dbReference type="PROSITE" id="PS50027"/>
    </source>
</evidence>
<dbReference type="SUPFAM" id="SSF57196">
    <property type="entry name" value="EGF/Laminin"/>
    <property type="match status" value="13"/>
</dbReference>
<evidence type="ECO:0000256" key="4">
    <source>
        <dbReference type="ARBA" id="ARBA00022729"/>
    </source>
</evidence>
<feature type="domain" description="Laminin N-terminal" evidence="17">
    <location>
        <begin position="24"/>
        <end position="264"/>
    </location>
</feature>
<protein>
    <submittedName>
        <fullName evidence="19">Laminin subunit beta-4</fullName>
    </submittedName>
</protein>
<dbReference type="InterPro" id="IPR056863">
    <property type="entry name" value="LMN_ATRN_NET-like_EGF"/>
</dbReference>
<feature type="disulfide bond" evidence="12">
    <location>
        <begin position="362"/>
        <end position="371"/>
    </location>
</feature>
<comment type="subcellular location">
    <subcellularLocation>
        <location evidence="1">Secreted</location>
        <location evidence="1">Extracellular space</location>
        <location evidence="1">Extracellular matrix</location>
        <location evidence="1">Basement membrane</location>
    </subcellularLocation>
</comment>
<feature type="disulfide bond" evidence="12">
    <location>
        <begin position="813"/>
        <end position="825"/>
    </location>
</feature>
<feature type="disulfide bond" evidence="12">
    <location>
        <begin position="1193"/>
        <end position="1202"/>
    </location>
</feature>
<dbReference type="Pfam" id="PF21199">
    <property type="entry name" value="LAMININ_IV_B"/>
    <property type="match status" value="1"/>
</dbReference>
<dbReference type="Gene3D" id="2.10.25.10">
    <property type="entry name" value="Laminin"/>
    <property type="match status" value="11"/>
</dbReference>
<organism evidence="18 19">
    <name type="scientific">Acinonyx jubatus</name>
    <name type="common">Cheetah</name>
    <dbReference type="NCBI Taxonomy" id="32536"/>
    <lineage>
        <taxon>Eukaryota</taxon>
        <taxon>Metazoa</taxon>
        <taxon>Chordata</taxon>
        <taxon>Craniata</taxon>
        <taxon>Vertebrata</taxon>
        <taxon>Euteleostomi</taxon>
        <taxon>Mammalia</taxon>
        <taxon>Eutheria</taxon>
        <taxon>Laurasiatheria</taxon>
        <taxon>Carnivora</taxon>
        <taxon>Feliformia</taxon>
        <taxon>Felidae</taxon>
        <taxon>Felinae</taxon>
        <taxon>Acinonyx</taxon>
    </lineage>
</organism>
<evidence type="ECO:0000256" key="1">
    <source>
        <dbReference type="ARBA" id="ARBA00004302"/>
    </source>
</evidence>
<dbReference type="InterPro" id="IPR008211">
    <property type="entry name" value="Laminin_N"/>
</dbReference>
<feature type="disulfide bond" evidence="12">
    <location>
        <begin position="1174"/>
        <end position="1191"/>
    </location>
</feature>
<dbReference type="Pfam" id="PF23219">
    <property type="entry name" value="LAMB1"/>
    <property type="match status" value="1"/>
</dbReference>
<dbReference type="Gene3D" id="2.60.120.260">
    <property type="entry name" value="Galactose-binding domain-like"/>
    <property type="match status" value="1"/>
</dbReference>
<feature type="coiled-coil region" evidence="13">
    <location>
        <begin position="1589"/>
        <end position="1785"/>
    </location>
</feature>
<feature type="domain" description="Laminin EGF-like" evidence="15">
    <location>
        <begin position="1172"/>
        <end position="1218"/>
    </location>
</feature>
<evidence type="ECO:0000256" key="5">
    <source>
        <dbReference type="ARBA" id="ARBA00022737"/>
    </source>
</evidence>
<keyword evidence="5" id="KW-0677">Repeat</keyword>
<feature type="domain" description="Laminin EGF-like" evidence="15">
    <location>
        <begin position="1014"/>
        <end position="1065"/>
    </location>
</feature>
<dbReference type="InterPro" id="IPR013015">
    <property type="entry name" value="Laminin_IV_B"/>
</dbReference>
<feature type="disulfide bond" evidence="12">
    <location>
        <begin position="1172"/>
        <end position="1184"/>
    </location>
</feature>
<keyword evidence="7" id="KW-0130">Cell adhesion</keyword>
<dbReference type="PROSITE" id="PS50027">
    <property type="entry name" value="EGF_LAM_2"/>
    <property type="match status" value="11"/>
</dbReference>
<feature type="disulfide bond" evidence="12">
    <location>
        <begin position="1096"/>
        <end position="1105"/>
    </location>
</feature>
<dbReference type="PRINTS" id="PR00011">
    <property type="entry name" value="EGFLAMININ"/>
</dbReference>
<evidence type="ECO:0000256" key="12">
    <source>
        <dbReference type="PROSITE-ProRule" id="PRU00460"/>
    </source>
</evidence>
<evidence type="ECO:0000259" key="17">
    <source>
        <dbReference type="PROSITE" id="PS51117"/>
    </source>
</evidence>
<keyword evidence="18" id="KW-1185">Reference proteome</keyword>
<feature type="disulfide bond" evidence="12">
    <location>
        <begin position="1038"/>
        <end position="1047"/>
    </location>
</feature>
<feature type="disulfide bond" evidence="12">
    <location>
        <begin position="861"/>
        <end position="873"/>
    </location>
</feature>
<evidence type="ECO:0000313" key="18">
    <source>
        <dbReference type="Proteomes" id="UP001652583"/>
    </source>
</evidence>
<dbReference type="InterPro" id="IPR000742">
    <property type="entry name" value="EGF"/>
</dbReference>
<feature type="disulfide bond" evidence="12">
    <location>
        <begin position="834"/>
        <end position="843"/>
    </location>
</feature>
<evidence type="ECO:0000256" key="10">
    <source>
        <dbReference type="ARBA" id="ARBA00023180"/>
    </source>
</evidence>
<keyword evidence="11 12" id="KW-0424">Laminin EGF-like domain</keyword>
<dbReference type="Pfam" id="PF00053">
    <property type="entry name" value="EGF_laminin"/>
    <property type="match status" value="11"/>
</dbReference>
<gene>
    <name evidence="19" type="primary">LAMB4</name>
</gene>
<evidence type="ECO:0000256" key="11">
    <source>
        <dbReference type="ARBA" id="ARBA00023292"/>
    </source>
</evidence>
<dbReference type="Pfam" id="PF24973">
    <property type="entry name" value="EGF_LMN_ATRN"/>
    <property type="match status" value="1"/>
</dbReference>
<dbReference type="CDD" id="cd22301">
    <property type="entry name" value="cc_LAMB4_C"/>
    <property type="match status" value="1"/>
</dbReference>
<evidence type="ECO:0000256" key="9">
    <source>
        <dbReference type="ARBA" id="ARBA00023157"/>
    </source>
</evidence>
<dbReference type="SMART" id="SM00136">
    <property type="entry name" value="LamNT"/>
    <property type="match status" value="1"/>
</dbReference>
<evidence type="ECO:0000313" key="19">
    <source>
        <dbReference type="RefSeq" id="XP_026927466.2"/>
    </source>
</evidence>
<comment type="caution">
    <text evidence="12">Lacks conserved residue(s) required for the propagation of feature annotation.</text>
</comment>
<dbReference type="PANTHER" id="PTHR10574">
    <property type="entry name" value="NETRIN/LAMININ-RELATED"/>
    <property type="match status" value="1"/>
</dbReference>
<dbReference type="InterPro" id="IPR056860">
    <property type="entry name" value="LAMB4_dom"/>
</dbReference>
<feature type="domain" description="Laminin EGF-like" evidence="15">
    <location>
        <begin position="455"/>
        <end position="505"/>
    </location>
</feature>
<dbReference type="PROSITE" id="PS01248">
    <property type="entry name" value="EGF_LAM_1"/>
    <property type="match status" value="3"/>
</dbReference>
<dbReference type="SMART" id="SM00181">
    <property type="entry name" value="EGF"/>
    <property type="match status" value="6"/>
</dbReference>
<evidence type="ECO:0000256" key="3">
    <source>
        <dbReference type="ARBA" id="ARBA00022530"/>
    </source>
</evidence>
<dbReference type="InterPro" id="IPR056558">
    <property type="entry name" value="LAMB1-4_helical"/>
</dbReference>
<evidence type="ECO:0000256" key="6">
    <source>
        <dbReference type="ARBA" id="ARBA00022869"/>
    </source>
</evidence>
<feature type="domain" description="Laminin EGF-like" evidence="15">
    <location>
        <begin position="332"/>
        <end position="394"/>
    </location>
</feature>
<dbReference type="Gene3D" id="2.170.300.10">
    <property type="entry name" value="Tie2 ligand-binding domain superfamily"/>
    <property type="match status" value="1"/>
</dbReference>
<dbReference type="Pfam" id="PF24999">
    <property type="entry name" value="LAMB4"/>
    <property type="match status" value="1"/>
</dbReference>
<dbReference type="PROSITE" id="PS51117">
    <property type="entry name" value="LAMININ_NTER"/>
    <property type="match status" value="1"/>
</dbReference>
<dbReference type="GeneID" id="106980651"/>
<feature type="disulfide bond" evidence="12">
    <location>
        <begin position="1124"/>
        <end position="1136"/>
    </location>
</feature>
<feature type="coiled-coil region" evidence="13">
    <location>
        <begin position="1452"/>
        <end position="1514"/>
    </location>
</feature>
<feature type="disulfide bond" evidence="12">
    <location>
        <begin position="938"/>
        <end position="952"/>
    </location>
</feature>
<feature type="disulfide bond" evidence="12">
    <location>
        <begin position="297"/>
        <end position="306"/>
    </location>
</feature>
<evidence type="ECO:0000256" key="7">
    <source>
        <dbReference type="ARBA" id="ARBA00022889"/>
    </source>
</evidence>
<reference evidence="19" key="1">
    <citation type="submission" date="2025-08" db="UniProtKB">
        <authorList>
            <consortium name="RefSeq"/>
        </authorList>
    </citation>
    <scope>IDENTIFICATION</scope>
    <source>
        <tissue evidence="19">Blood</tissue>
    </source>
</reference>
<keyword evidence="6" id="KW-0084">Basement membrane</keyword>
<feature type="disulfide bond" evidence="12">
    <location>
        <begin position="489"/>
        <end position="503"/>
    </location>
</feature>
<dbReference type="PANTHER" id="PTHR10574:SF279">
    <property type="entry name" value="LAMININ SUBUNIT BETA 4"/>
    <property type="match status" value="1"/>
</dbReference>
<feature type="disulfide bond" evidence="12">
    <location>
        <begin position="1145"/>
        <end position="1154"/>
    </location>
</feature>
<feature type="disulfide bond" evidence="12">
    <location>
        <begin position="926"/>
        <end position="935"/>
    </location>
</feature>
<feature type="domain" description="Laminin EGF-like" evidence="15">
    <location>
        <begin position="395"/>
        <end position="454"/>
    </location>
</feature>
<sequence>MQFPLTFLLHLGLLSFTKAQDKCHRSACHPTTGDLLVGRSAQLTASSTCGLDGAQKYCILSYLEGEQKCFICDSRFPYDPYTQSQSHTIENVITSFEPGRDKKWWQAENGLDHVSIRLDLEALFQFSHLILTFKTFRPAAMLVERSTDYGHTWKVLKYFAKDCAASFPNITSGQAQGVGDLVCDSKYSDIEPSSGGEVVLKVLDPRFEIENPYSPYIQDLVTLTNLRINFTKLHTLGDTLLGRRENGSLDNYYYALSNMVVGGSCFCHGHASECSPVQKVRGDVFSPPGMVHGQCVCQHHTDGPNCERCKGFFQDVPWRPAAGLQDSACRACRCNGHSDRCHFDMTAYLASGGRSGGVCEDCQHHTEGQHCDRCKPLFYRDPLRAMSDPYACLPCECDPDGTLSGGICVSHSDPALGSVAGQCLCKENVEGAKCDQCKPNHHGLSAADPLGCQPCNCNPLGSLPLSACDVETGQCACQSFATGPHCEECTVGYWGLENHLHGCSPCDCDIGGAYSNVCSPKDGQCECRPHITGRSCTESAPGYFFAPLNFYLYEAEEATPLQGLAPLIAATALPTCDVYFQQQGSDFIVDKGTIILKRNQKQSVRADEQSEGSVTFGQVPAVHGVFREPVPGSPPAWTGPGFARVLPGAGLRFAVDHIALPMDFTIAIRYEIQPAADWAVKILVNPLGKSKHCPRETPWPRPQSFPLPATSRIVLLPTPICLEPDVQYSIDVYFSQPLEGGAHAHSHILVDSLSLIPQINSLENFCSKQDLDEYHLHNCVEIALKTGPQMLPGACERLIVSMSARLNNGAVACKCHPQGSVGPNCSRLGGQCQCKPHVAGRCCDRCSTGSYGLGHHGCHPCHCHPQGSKSAVCDQITGQCACQGEVAGLRCDRCLAGYFGFPNCRPCLCNGFAELCDPETGSCFNCGGFTTGRNCERCINGYYGDPPSGHSCRPCPCPDVPSSNQYFAHSCYQDPWSSDVICNCLQGYAGKQCGECSAGFYGNPRISGAPCRPCACNNNIDVTDPESCSRVTGECLRCLHDTQGPNCQFCKPGHFGSAINQTCRRCSCHPSGVTPAACPPGQGACLCDPNTGTCPCLPNVTGQTCDRCADGYWNLVPGRGCQPCNCDPRTSHSGHCDQLTGQCPCKLGYDGKHCSECKENYYGDPLGRCLPCDCNTEGTQKPVCDQNTGRCRCREGVSGPRCDRCARGHGQEFPACLPCHRCFDQWDRAAASLSKAVQGLIGLAANTEDKTETLLVCEADFKGLRENMSEIERILKHPVFSSREFLKAKDYQDSVREQIMQLSLQLKAVHEFQDLKETMVRMKNEADLLLEDLWKEIDLRSRAHTANIMDPSETIKKHYQRSSSAEKKITETTSIIKDSEKTRNDLHSMFDTLSSKENLSLEKLKQITVPDIQILIEKVCGVPGDMPCVLPSCGDPSCRGSRTLSGHALQQAQEAESVIHNLSDQVQGWKNQLKNVSKLAEVSKSNALQLSEKLRNMKNQSESEEEKMSLLIKQRKKFLSEENVPPEDIEKVASRVLDIHLPIASQNLTRELDKIRKLMQLCEDNGTDAGRLNKAADEARKVLVKAKGAEKAANVLLNLDKTLNRLQQVQTTQGRINSAITQLTAEITKIKKNTVQAEKEAKDTENKLDSAKQQSVLEAGLSQLRTTLQRNRGRAARVRAQAASAQRQAGGLEQEFAELNNQYAVLQHKTSATGLTKVTLDKVEQLKEAAEKLATDTEDKIRRIADLEKKIQDLNLSRQEKADQLKELEDQVVAIKNEIVERENKYAACYS</sequence>
<feature type="domain" description="Laminin IV type B" evidence="16">
    <location>
        <begin position="545"/>
        <end position="807"/>
    </location>
</feature>
<feature type="disulfide bond" evidence="12">
    <location>
        <begin position="815"/>
        <end position="832"/>
    </location>
</feature>
<feature type="domain" description="Laminin EGF-like" evidence="15">
    <location>
        <begin position="813"/>
        <end position="860"/>
    </location>
</feature>
<feature type="domain" description="Laminin EGF-like" evidence="15">
    <location>
        <begin position="1124"/>
        <end position="1171"/>
    </location>
</feature>
<dbReference type="Pfam" id="PF00055">
    <property type="entry name" value="Laminin_N"/>
    <property type="match status" value="1"/>
</dbReference>
<dbReference type="InterPro" id="IPR050440">
    <property type="entry name" value="Laminin/Netrin_ECM"/>
</dbReference>
<keyword evidence="3" id="KW-0272">Extracellular matrix</keyword>
<keyword evidence="10" id="KW-0325">Glycoprotein</keyword>
<keyword evidence="9 12" id="KW-1015">Disulfide bond</keyword>
<dbReference type="InterPro" id="IPR002049">
    <property type="entry name" value="LE_dom"/>
</dbReference>
<evidence type="ECO:0000256" key="8">
    <source>
        <dbReference type="ARBA" id="ARBA00023054"/>
    </source>
</evidence>
<feature type="disulfide bond" evidence="12">
    <location>
        <begin position="863"/>
        <end position="880"/>
    </location>
</feature>
<dbReference type="CDD" id="cd00055">
    <property type="entry name" value="EGF_Lam"/>
    <property type="match status" value="13"/>
</dbReference>
<feature type="chain" id="PRO_5045703347" evidence="14">
    <location>
        <begin position="20"/>
        <end position="1791"/>
    </location>
</feature>
<feature type="disulfide bond" evidence="12">
    <location>
        <begin position="425"/>
        <end position="434"/>
    </location>
</feature>
<evidence type="ECO:0000259" key="16">
    <source>
        <dbReference type="PROSITE" id="PS51116"/>
    </source>
</evidence>